<organism evidence="1">
    <name type="scientific">marine sediment metagenome</name>
    <dbReference type="NCBI Taxonomy" id="412755"/>
    <lineage>
        <taxon>unclassified sequences</taxon>
        <taxon>metagenomes</taxon>
        <taxon>ecological metagenomes</taxon>
    </lineage>
</organism>
<dbReference type="AlphaFoldDB" id="X0W0J1"/>
<gene>
    <name evidence="1" type="ORF">S01H1_54551</name>
</gene>
<name>X0W0J1_9ZZZZ</name>
<evidence type="ECO:0000313" key="1">
    <source>
        <dbReference type="EMBL" id="GAG18173.1"/>
    </source>
</evidence>
<protein>
    <submittedName>
        <fullName evidence="1">Uncharacterized protein</fullName>
    </submittedName>
</protein>
<sequence>MSNILGGFLGTVYTADLIDGAKVNRGIITRFNPTLDPGNLPVKGTGERGLYNNLIGRRAPVFSIDFLPSDTEGRDWIKAIQGGTPVGTLLHLYFKEGNRGLTFQNYAVNRLSVEAREGEL</sequence>
<accession>X0W0J1</accession>
<reference evidence="1" key="1">
    <citation type="journal article" date="2014" name="Front. Microbiol.">
        <title>High frequency of phylogenetically diverse reductive dehalogenase-homologous genes in deep subseafloor sedimentary metagenomes.</title>
        <authorList>
            <person name="Kawai M."/>
            <person name="Futagami T."/>
            <person name="Toyoda A."/>
            <person name="Takaki Y."/>
            <person name="Nishi S."/>
            <person name="Hori S."/>
            <person name="Arai W."/>
            <person name="Tsubouchi T."/>
            <person name="Morono Y."/>
            <person name="Uchiyama I."/>
            <person name="Ito T."/>
            <person name="Fujiyama A."/>
            <person name="Inagaki F."/>
            <person name="Takami H."/>
        </authorList>
    </citation>
    <scope>NUCLEOTIDE SEQUENCE</scope>
    <source>
        <strain evidence="1">Expedition CK06-06</strain>
    </source>
</reference>
<comment type="caution">
    <text evidence="1">The sequence shown here is derived from an EMBL/GenBank/DDBJ whole genome shotgun (WGS) entry which is preliminary data.</text>
</comment>
<dbReference type="EMBL" id="BARS01035407">
    <property type="protein sequence ID" value="GAG18173.1"/>
    <property type="molecule type" value="Genomic_DNA"/>
</dbReference>
<feature type="non-terminal residue" evidence="1">
    <location>
        <position position="120"/>
    </location>
</feature>
<proteinExistence type="predicted"/>